<dbReference type="AlphaFoldDB" id="R4XAN8"/>
<accession>R4XAN8</accession>
<dbReference type="GO" id="GO:0005787">
    <property type="term" value="C:signal peptidase complex"/>
    <property type="evidence" value="ECO:0007669"/>
    <property type="project" value="UniProtKB-UniRule"/>
</dbReference>
<comment type="caution">
    <text evidence="10">The sequence shown here is derived from an EMBL/GenBank/DDBJ whole genome shotgun (WGS) entry which is preliminary data.</text>
</comment>
<dbReference type="PANTHER" id="PTHR12804">
    <property type="entry name" value="MICROSOMAL SIGNAL PEPTIDASE 23 KD SUBUNIT SPC22/23"/>
    <property type="match status" value="1"/>
</dbReference>
<dbReference type="EMBL" id="CAHR02000093">
    <property type="protein sequence ID" value="CCG82599.1"/>
    <property type="molecule type" value="Genomic_DNA"/>
</dbReference>
<evidence type="ECO:0000313" key="11">
    <source>
        <dbReference type="Proteomes" id="UP000013776"/>
    </source>
</evidence>
<keyword evidence="7 9" id="KW-0472">Membrane</keyword>
<evidence type="ECO:0000256" key="6">
    <source>
        <dbReference type="ARBA" id="ARBA00022989"/>
    </source>
</evidence>
<comment type="function">
    <text evidence="8">Essential component of the signal peptidase complex (SPC) which catalyzes the cleavage of N-terminal signal sequences from nascent proteins as they are translocated into the lumen of the endoplasmic reticulum. Essential for the SPC catalytic activity, possibly by stabilizing and positioning the active center of the complex close to the lumenal surface. Essential for viability.</text>
</comment>
<evidence type="ECO:0000256" key="4">
    <source>
        <dbReference type="ARBA" id="ARBA00022824"/>
    </source>
</evidence>
<comment type="similarity">
    <text evidence="2 9">Belongs to the SPCS3 family.</text>
</comment>
<evidence type="ECO:0000256" key="5">
    <source>
        <dbReference type="ARBA" id="ARBA00022968"/>
    </source>
</evidence>
<dbReference type="Pfam" id="PF04573">
    <property type="entry name" value="SPC22"/>
    <property type="match status" value="1"/>
</dbReference>
<comment type="subcellular location">
    <subcellularLocation>
        <location evidence="1">Endoplasmic reticulum membrane</location>
        <topology evidence="1">Single-pass type II membrane protein</topology>
    </subcellularLocation>
</comment>
<dbReference type="GO" id="GO:0045047">
    <property type="term" value="P:protein targeting to ER"/>
    <property type="evidence" value="ECO:0007669"/>
    <property type="project" value="TreeGrafter"/>
</dbReference>
<dbReference type="OrthoDB" id="10261524at2759"/>
<proteinExistence type="inferred from homology"/>
<keyword evidence="4 9" id="KW-0256">Endoplasmic reticulum</keyword>
<keyword evidence="11" id="KW-1185">Reference proteome</keyword>
<evidence type="ECO:0000256" key="8">
    <source>
        <dbReference type="ARBA" id="ARBA00045670"/>
    </source>
</evidence>
<evidence type="ECO:0000313" key="10">
    <source>
        <dbReference type="EMBL" id="CCG82599.1"/>
    </source>
</evidence>
<keyword evidence="6" id="KW-1133">Transmembrane helix</keyword>
<evidence type="ECO:0000256" key="3">
    <source>
        <dbReference type="ARBA" id="ARBA00022692"/>
    </source>
</evidence>
<dbReference type="Proteomes" id="UP000013776">
    <property type="component" value="Unassembled WGS sequence"/>
</dbReference>
<protein>
    <recommendedName>
        <fullName evidence="9">Signal peptidase subunit 3</fullName>
    </recommendedName>
</protein>
<reference evidence="10 11" key="1">
    <citation type="journal article" date="2013" name="MBio">
        <title>Genome sequencing of the plant pathogen Taphrina deformans, the causal agent of peach leaf curl.</title>
        <authorList>
            <person name="Cisse O.H."/>
            <person name="Almeida J.M.G.C.F."/>
            <person name="Fonseca A."/>
            <person name="Kumar A.A."/>
            <person name="Salojaervi J."/>
            <person name="Overmyer K."/>
            <person name="Hauser P.M."/>
            <person name="Pagni M."/>
        </authorList>
    </citation>
    <scope>NUCLEOTIDE SEQUENCE [LARGE SCALE GENOMIC DNA]</scope>
    <source>
        <strain evidence="11">PYCC 5710 / ATCC 11124 / CBS 356.35 / IMI 108563 / JCM 9778 / NBRC 8474</strain>
    </source>
</reference>
<gene>
    <name evidence="10" type="ORF">TAPDE_002632</name>
</gene>
<sequence>MWSSSQRAQTVFGLFTSVLFALAAAIALTDYLPLSRFQSDPTAAIDVSKVVVKYSRAPRSYSNKQQEFAHVQYDLTADLSSLFHWNTKQVFAYLVAEYPGTKFQHNEVTLWDVIIRKKQDAVLSLNKKRNKYAFGDITKVFDQRNATFSLHWNVMPHVGVLNWNSVKGSQVVTLPARNN</sequence>
<keyword evidence="3" id="KW-0812">Transmembrane</keyword>
<name>R4XAN8_TAPDE</name>
<organism evidence="10 11">
    <name type="scientific">Taphrina deformans (strain PYCC 5710 / ATCC 11124 / CBS 356.35 / IMI 108563 / JCM 9778 / NBRC 8474)</name>
    <name type="common">Peach leaf curl fungus</name>
    <name type="synonym">Lalaria deformans</name>
    <dbReference type="NCBI Taxonomy" id="1097556"/>
    <lineage>
        <taxon>Eukaryota</taxon>
        <taxon>Fungi</taxon>
        <taxon>Dikarya</taxon>
        <taxon>Ascomycota</taxon>
        <taxon>Taphrinomycotina</taxon>
        <taxon>Taphrinomycetes</taxon>
        <taxon>Taphrinales</taxon>
        <taxon>Taphrinaceae</taxon>
        <taxon>Taphrina</taxon>
    </lineage>
</organism>
<evidence type="ECO:0000256" key="7">
    <source>
        <dbReference type="ARBA" id="ARBA00023136"/>
    </source>
</evidence>
<evidence type="ECO:0000256" key="2">
    <source>
        <dbReference type="ARBA" id="ARBA00009289"/>
    </source>
</evidence>
<dbReference type="PIRSF" id="PIRSF016089">
    <property type="entry name" value="SPC22"/>
    <property type="match status" value="1"/>
</dbReference>
<dbReference type="InterPro" id="IPR007653">
    <property type="entry name" value="SPC3"/>
</dbReference>
<dbReference type="eggNOG" id="KOG3372">
    <property type="taxonomic scope" value="Eukaryota"/>
</dbReference>
<evidence type="ECO:0000256" key="9">
    <source>
        <dbReference type="PIRNR" id="PIRNR016089"/>
    </source>
</evidence>
<keyword evidence="5" id="KW-0735">Signal-anchor</keyword>
<dbReference type="STRING" id="1097556.R4XAN8"/>
<dbReference type="PANTHER" id="PTHR12804:SF0">
    <property type="entry name" value="SIGNAL PEPTIDASE COMPLEX SUBUNIT 3"/>
    <property type="match status" value="1"/>
</dbReference>
<evidence type="ECO:0000256" key="1">
    <source>
        <dbReference type="ARBA" id="ARBA00004648"/>
    </source>
</evidence>
<dbReference type="GO" id="GO:0006465">
    <property type="term" value="P:signal peptide processing"/>
    <property type="evidence" value="ECO:0007669"/>
    <property type="project" value="UniProtKB-UniRule"/>
</dbReference>